<dbReference type="InterPro" id="IPR000515">
    <property type="entry name" value="MetI-like"/>
</dbReference>
<dbReference type="PANTHER" id="PTHR42729:SF1">
    <property type="entry name" value="OLIGO_DIPEPTIDE TRANSPORT, PERMEASE PROTEIN (DPPC-2)"/>
    <property type="match status" value="1"/>
</dbReference>
<feature type="transmembrane region" description="Helical" evidence="5">
    <location>
        <begin position="78"/>
        <end position="101"/>
    </location>
</feature>
<dbReference type="SUPFAM" id="SSF161098">
    <property type="entry name" value="MetI-like"/>
    <property type="match status" value="1"/>
</dbReference>
<dbReference type="InterPro" id="IPR035906">
    <property type="entry name" value="MetI-like_sf"/>
</dbReference>
<evidence type="ECO:0000256" key="3">
    <source>
        <dbReference type="ARBA" id="ARBA00022989"/>
    </source>
</evidence>
<comment type="similarity">
    <text evidence="5">Belongs to the binding-protein-dependent transport system permease family.</text>
</comment>
<evidence type="ECO:0000256" key="4">
    <source>
        <dbReference type="ARBA" id="ARBA00023136"/>
    </source>
</evidence>
<accession>A0A7C1FL40</accession>
<feature type="transmembrane region" description="Helical" evidence="5">
    <location>
        <begin position="15"/>
        <end position="34"/>
    </location>
</feature>
<keyword evidence="5" id="KW-0813">Transport</keyword>
<dbReference type="AlphaFoldDB" id="A0A7C1FL40"/>
<keyword evidence="3 5" id="KW-1133">Transmembrane helix</keyword>
<proteinExistence type="inferred from homology"/>
<dbReference type="GO" id="GO:0055085">
    <property type="term" value="P:transmembrane transport"/>
    <property type="evidence" value="ECO:0007669"/>
    <property type="project" value="InterPro"/>
</dbReference>
<evidence type="ECO:0000256" key="1">
    <source>
        <dbReference type="ARBA" id="ARBA00004141"/>
    </source>
</evidence>
<feature type="transmembrane region" description="Helical" evidence="5">
    <location>
        <begin position="113"/>
        <end position="133"/>
    </location>
</feature>
<feature type="domain" description="ABC transmembrane type-1" evidence="6">
    <location>
        <begin position="74"/>
        <end position="267"/>
    </location>
</feature>
<dbReference type="Pfam" id="PF00528">
    <property type="entry name" value="BPD_transp_1"/>
    <property type="match status" value="1"/>
</dbReference>
<comment type="subcellular location">
    <subcellularLocation>
        <location evidence="5">Cell membrane</location>
        <topology evidence="5">Multi-pass membrane protein</topology>
    </subcellularLocation>
    <subcellularLocation>
        <location evidence="1">Membrane</location>
        <topology evidence="1">Multi-pass membrane protein</topology>
    </subcellularLocation>
</comment>
<sequence length="285" mass="31815">MLAVFRDLLKYDGRFRVAFFFLTLTLLLAVLSWFSPYPPTRTFMTPQDMPPSLEHPFGTNSRGQDLLWWMAFAVRNSLILGVITAVVSRLIAIFVGLVSGYRGGLIDRALMSANDSFVVLPVLPILVLLSFLLQGQLSLVTLALLLGLFGWPWDARLIRAQVLSLKERAFTRTAVYSGTPPLLLTLREHLPFVLPVVFATTINNMLWSIGMEVTLSVLGLSDVTVPTIGTTIFWANQHQALVAGVWWWLAAPILVAVVLFLGLYLLFSSVNEFIDPRTRLRRIGA</sequence>
<name>A0A7C1FL40_9CHLR</name>
<feature type="transmembrane region" description="Helical" evidence="5">
    <location>
        <begin position="246"/>
        <end position="267"/>
    </location>
</feature>
<dbReference type="Gene3D" id="1.10.3720.10">
    <property type="entry name" value="MetI-like"/>
    <property type="match status" value="1"/>
</dbReference>
<dbReference type="OMA" id="PMTIMTI"/>
<protein>
    <submittedName>
        <fullName evidence="7">ABC transporter permease</fullName>
    </submittedName>
</protein>
<evidence type="ECO:0000256" key="2">
    <source>
        <dbReference type="ARBA" id="ARBA00022692"/>
    </source>
</evidence>
<dbReference type="GO" id="GO:0005886">
    <property type="term" value="C:plasma membrane"/>
    <property type="evidence" value="ECO:0007669"/>
    <property type="project" value="UniProtKB-SubCell"/>
</dbReference>
<keyword evidence="2 5" id="KW-0812">Transmembrane</keyword>
<gene>
    <name evidence="7" type="ORF">ENQ20_19550</name>
</gene>
<evidence type="ECO:0000259" key="6">
    <source>
        <dbReference type="PROSITE" id="PS50928"/>
    </source>
</evidence>
<comment type="caution">
    <text evidence="7">The sequence shown here is derived from an EMBL/GenBank/DDBJ whole genome shotgun (WGS) entry which is preliminary data.</text>
</comment>
<evidence type="ECO:0000256" key="5">
    <source>
        <dbReference type="RuleBase" id="RU363032"/>
    </source>
</evidence>
<dbReference type="PANTHER" id="PTHR42729">
    <property type="entry name" value="OLIGO/DIPEPTIDE TRANSPORT, PERMEASE PROTEIN (DPPC-2)"/>
    <property type="match status" value="1"/>
</dbReference>
<organism evidence="7">
    <name type="scientific">Caldilinea aerophila</name>
    <dbReference type="NCBI Taxonomy" id="133453"/>
    <lineage>
        <taxon>Bacteria</taxon>
        <taxon>Bacillati</taxon>
        <taxon>Chloroflexota</taxon>
        <taxon>Caldilineae</taxon>
        <taxon>Caldilineales</taxon>
        <taxon>Caldilineaceae</taxon>
        <taxon>Caldilinea</taxon>
    </lineage>
</organism>
<keyword evidence="4 5" id="KW-0472">Membrane</keyword>
<dbReference type="EMBL" id="DSMG01000197">
    <property type="protein sequence ID" value="HDX33654.1"/>
    <property type="molecule type" value="Genomic_DNA"/>
</dbReference>
<dbReference type="PROSITE" id="PS50928">
    <property type="entry name" value="ABC_TM1"/>
    <property type="match status" value="1"/>
</dbReference>
<feature type="transmembrane region" description="Helical" evidence="5">
    <location>
        <begin position="213"/>
        <end position="234"/>
    </location>
</feature>
<evidence type="ECO:0000313" key="7">
    <source>
        <dbReference type="EMBL" id="HDX33654.1"/>
    </source>
</evidence>
<reference evidence="7" key="1">
    <citation type="journal article" date="2020" name="mSystems">
        <title>Genome- and Community-Level Interaction Insights into Carbon Utilization and Element Cycling Functions of Hydrothermarchaeota in Hydrothermal Sediment.</title>
        <authorList>
            <person name="Zhou Z."/>
            <person name="Liu Y."/>
            <person name="Xu W."/>
            <person name="Pan J."/>
            <person name="Luo Z.H."/>
            <person name="Li M."/>
        </authorList>
    </citation>
    <scope>NUCLEOTIDE SEQUENCE [LARGE SCALE GENOMIC DNA]</scope>
    <source>
        <strain evidence="7">SpSt-289</strain>
    </source>
</reference>